<evidence type="ECO:0000313" key="1">
    <source>
        <dbReference type="EMBL" id="KAK3691862.1"/>
    </source>
</evidence>
<accession>A0AAE1CEW0</accession>
<keyword evidence="2" id="KW-1185">Reference proteome</keyword>
<organism evidence="1 2">
    <name type="scientific">Elysia crispata</name>
    <name type="common">lettuce slug</name>
    <dbReference type="NCBI Taxonomy" id="231223"/>
    <lineage>
        <taxon>Eukaryota</taxon>
        <taxon>Metazoa</taxon>
        <taxon>Spiralia</taxon>
        <taxon>Lophotrochozoa</taxon>
        <taxon>Mollusca</taxon>
        <taxon>Gastropoda</taxon>
        <taxon>Heterobranchia</taxon>
        <taxon>Euthyneura</taxon>
        <taxon>Panpulmonata</taxon>
        <taxon>Sacoglossa</taxon>
        <taxon>Placobranchoidea</taxon>
        <taxon>Plakobranchidae</taxon>
        <taxon>Elysia</taxon>
    </lineage>
</organism>
<evidence type="ECO:0000313" key="2">
    <source>
        <dbReference type="Proteomes" id="UP001283361"/>
    </source>
</evidence>
<comment type="caution">
    <text evidence="1">The sequence shown here is derived from an EMBL/GenBank/DDBJ whole genome shotgun (WGS) entry which is preliminary data.</text>
</comment>
<sequence>MESMPQLETMSGLCVSPHWTSRTVVDIASSHRDYRLSVSARKRAVLSDQGNPFTAVWKQFAASSSELTNTGELLALLRLANSKLCLVRLALGILGTRSEGSRHSDSLIDSSSLQPRDKSVWAIGPG</sequence>
<reference evidence="1" key="1">
    <citation type="journal article" date="2023" name="G3 (Bethesda)">
        <title>A reference genome for the long-term kleptoplast-retaining sea slug Elysia crispata morphotype clarki.</title>
        <authorList>
            <person name="Eastman K.E."/>
            <person name="Pendleton A.L."/>
            <person name="Shaikh M.A."/>
            <person name="Suttiyut T."/>
            <person name="Ogas R."/>
            <person name="Tomko P."/>
            <person name="Gavelis G."/>
            <person name="Widhalm J.R."/>
            <person name="Wisecaver J.H."/>
        </authorList>
    </citation>
    <scope>NUCLEOTIDE SEQUENCE</scope>
    <source>
        <strain evidence="1">ECLA1</strain>
    </source>
</reference>
<dbReference type="Proteomes" id="UP001283361">
    <property type="component" value="Unassembled WGS sequence"/>
</dbReference>
<name>A0AAE1CEW0_9GAST</name>
<proteinExistence type="predicted"/>
<protein>
    <submittedName>
        <fullName evidence="1">Uncharacterized protein</fullName>
    </submittedName>
</protein>
<dbReference type="EMBL" id="JAWDGP010008074">
    <property type="protein sequence ID" value="KAK3691862.1"/>
    <property type="molecule type" value="Genomic_DNA"/>
</dbReference>
<dbReference type="AlphaFoldDB" id="A0AAE1CEW0"/>
<gene>
    <name evidence="1" type="ORF">RRG08_014244</name>
</gene>